<organism evidence="6 7">
    <name type="scientific">Toxoplasma gondii</name>
    <dbReference type="NCBI Taxonomy" id="5811"/>
    <lineage>
        <taxon>Eukaryota</taxon>
        <taxon>Sar</taxon>
        <taxon>Alveolata</taxon>
        <taxon>Apicomplexa</taxon>
        <taxon>Conoidasida</taxon>
        <taxon>Coccidia</taxon>
        <taxon>Eucoccidiorida</taxon>
        <taxon>Eimeriorina</taxon>
        <taxon>Sarcocystidae</taxon>
        <taxon>Toxoplasma</taxon>
    </lineage>
</organism>
<keyword evidence="2" id="KW-0963">Cytoplasm</keyword>
<accession>A0A7J6K750</accession>
<dbReference type="Pfam" id="PF07162">
    <property type="entry name" value="B9-C2"/>
    <property type="match status" value="1"/>
</dbReference>
<keyword evidence="5" id="KW-0966">Cell projection</keyword>
<evidence type="ECO:0000313" key="7">
    <source>
        <dbReference type="Proteomes" id="UP000557509"/>
    </source>
</evidence>
<dbReference type="PROSITE" id="PS51381">
    <property type="entry name" value="C2_B9"/>
    <property type="match status" value="1"/>
</dbReference>
<evidence type="ECO:0000256" key="5">
    <source>
        <dbReference type="ARBA" id="ARBA00023273"/>
    </source>
</evidence>
<dbReference type="GO" id="GO:0060271">
    <property type="term" value="P:cilium assembly"/>
    <property type="evidence" value="ECO:0007669"/>
    <property type="project" value="TreeGrafter"/>
</dbReference>
<comment type="subcellular location">
    <subcellularLocation>
        <location evidence="1">Cytoplasm</location>
        <location evidence="1">Cytoskeleton</location>
        <location evidence="1">Cilium basal body</location>
    </subcellularLocation>
</comment>
<dbReference type="VEuPathDB" id="ToxoDB:TGME49_202255"/>
<evidence type="ECO:0000256" key="4">
    <source>
        <dbReference type="ARBA" id="ARBA00023212"/>
    </source>
</evidence>
<protein>
    <submittedName>
        <fullName evidence="6">Uncharacterized protein</fullName>
    </submittedName>
</protein>
<keyword evidence="3" id="KW-0970">Cilium biogenesis/degradation</keyword>
<dbReference type="GO" id="GO:0036038">
    <property type="term" value="C:MKS complex"/>
    <property type="evidence" value="ECO:0007669"/>
    <property type="project" value="TreeGrafter"/>
</dbReference>
<comment type="caution">
    <text evidence="6">The sequence shown here is derived from an EMBL/GenBank/DDBJ whole genome shotgun (WGS) entry which is preliminary data.</text>
</comment>
<reference evidence="6 7" key="1">
    <citation type="submission" date="2020-03" db="EMBL/GenBank/DDBJ databases">
        <title>Genome sequence of Toxoplasma gondii RH-88 strain.</title>
        <authorList>
            <person name="Lorenzi H.A."/>
            <person name="Venepally P."/>
            <person name="Rozenberg A."/>
            <person name="Sibley D."/>
        </authorList>
    </citation>
    <scope>NUCLEOTIDE SEQUENCE [LARGE SCALE GENOMIC DNA]</scope>
    <source>
        <strain evidence="6 7">RH-88</strain>
    </source>
</reference>
<evidence type="ECO:0000256" key="3">
    <source>
        <dbReference type="ARBA" id="ARBA00022794"/>
    </source>
</evidence>
<keyword evidence="7" id="KW-1185">Reference proteome</keyword>
<gene>
    <name evidence="6" type="ORF">TGRH88_036770</name>
</gene>
<evidence type="ECO:0000256" key="1">
    <source>
        <dbReference type="ARBA" id="ARBA00004120"/>
    </source>
</evidence>
<dbReference type="EMBL" id="JAAUHK010000193">
    <property type="protein sequence ID" value="KAF4642948.1"/>
    <property type="molecule type" value="Genomic_DNA"/>
</dbReference>
<name>A0A7J6K750_TOXGO</name>
<evidence type="ECO:0000313" key="6">
    <source>
        <dbReference type="EMBL" id="KAF4642948.1"/>
    </source>
</evidence>
<keyword evidence="4" id="KW-0206">Cytoskeleton</keyword>
<sequence length="561" mass="63052">MVLGFAQTSVYHDCPDISRVRFRVTVWYLSPVNCNAARIVIGKDRRCSRVPTEVVGVHCEMQSPQNTSSGKDKQPFHPNSAAHVRRYCEDIVWQEKLINPTEEAVYMNASCHVRAEHQKFELFQSQIRMLKEGRAVPFTRLSSGIYTITDRDLADGCIPKQIQAFHDLYASPPLYNSDAVQAQMAQVRTEPGAGAAVLSAAERFCTETMYIMASIESTGIPEDVVLCHITYNQRGNVVRMTPGFSEYGKTFRATTPLGVPYEYTIDDVTQCDEGNKPVDAAIEPFPLRANPTAVPMIREEVWSAWGEIESFDRTGVHAIDSSSTKAFPNQHWDEIGPNKCGLSRDMLHQETRRSLLKQLQPWARALEWICPKFVLIGATSISCGANGSGLHVFSHPFEVHLHKKGEDVTGDPLVHSLNNDANEFPRLYFQAISVGLMNKHKLEGYGYTHFPLKPGRHRLSCSLWRPCESWSQRFLWFFSGASTSFIDMKQMAEQVDGTASINRANISGCSSTSKVSIVVNITKTVLDSYGGANAYNEPNTQYRLLQQRSMIYCRRSPIVQY</sequence>
<dbReference type="Proteomes" id="UP000557509">
    <property type="component" value="Unassembled WGS sequence"/>
</dbReference>
<evidence type="ECO:0000256" key="2">
    <source>
        <dbReference type="ARBA" id="ARBA00022490"/>
    </source>
</evidence>
<dbReference type="PANTHER" id="PTHR12968">
    <property type="entry name" value="B9 DOMAIN-CONTAINING"/>
    <property type="match status" value="1"/>
</dbReference>
<proteinExistence type="predicted"/>
<dbReference type="AlphaFoldDB" id="A0A7J6K750"/>
<dbReference type="InterPro" id="IPR010796">
    <property type="entry name" value="C2_B9-type_dom"/>
</dbReference>